<organism evidence="1">
    <name type="scientific">Xenopus tropicalis</name>
    <name type="common">Western clawed frog</name>
    <name type="synonym">Silurana tropicalis</name>
    <dbReference type="NCBI Taxonomy" id="8364"/>
    <lineage>
        <taxon>Eukaryota</taxon>
        <taxon>Metazoa</taxon>
        <taxon>Chordata</taxon>
        <taxon>Craniata</taxon>
        <taxon>Vertebrata</taxon>
        <taxon>Euteleostomi</taxon>
        <taxon>Amphibia</taxon>
        <taxon>Batrachia</taxon>
        <taxon>Anura</taxon>
        <taxon>Pipoidea</taxon>
        <taxon>Pipidae</taxon>
        <taxon>Xenopodinae</taxon>
        <taxon>Xenopus</taxon>
        <taxon>Silurana</taxon>
    </lineage>
</organism>
<protein>
    <submittedName>
        <fullName evidence="1">Uncharacterized protein</fullName>
    </submittedName>
</protein>
<gene>
    <name evidence="1" type="ORF">XENTR_v90029842mg</name>
</gene>
<proteinExistence type="predicted"/>
<dbReference type="EMBL" id="KV460831">
    <property type="protein sequence ID" value="OCA15486.1"/>
    <property type="molecule type" value="Genomic_DNA"/>
</dbReference>
<reference evidence="1" key="1">
    <citation type="submission" date="2009-11" db="EMBL/GenBank/DDBJ databases">
        <authorList>
            <consortium name="US DOE Joint Genome Institute (JGI-PGF)"/>
            <person name="Ottilar R."/>
            <person name="Schmutz J."/>
            <person name="Salamov A."/>
            <person name="Cheng J.F."/>
            <person name="Lucas S."/>
            <person name="Pitluck S."/>
            <person name="Gundlach H."/>
            <person name="Guo Y."/>
            <person name="Haberer G."/>
            <person name="Nasrallah J."/>
            <person name="Mayer K.F.X."/>
            <person name="van de Peer Y."/>
            <person name="Weigel D."/>
            <person name="Grigoriev I.V."/>
        </authorList>
    </citation>
    <scope>NUCLEOTIDE SEQUENCE</scope>
    <source>
        <strain evidence="1">Nigerian</strain>
    </source>
</reference>
<name>A0A1B8XXV3_XENTR</name>
<accession>A0A1B8XXV3</accession>
<reference evidence="1" key="2">
    <citation type="journal article" date="2010" name="Science">
        <title>The genome of the Western clawed frog Xenopus tropicalis.</title>
        <authorList>
            <person name="Hellsten U."/>
            <person name="Harland R.M."/>
            <person name="Gilchrist M.J."/>
            <person name="Hendrix D."/>
            <person name="Jurka J."/>
            <person name="Kapitonov V."/>
            <person name="Ovcharenko I."/>
            <person name="Putnam N.H."/>
            <person name="Shu S."/>
            <person name="Taher L."/>
            <person name="Blitz I.L."/>
            <person name="Blumberg B."/>
            <person name="Dichmann D.S."/>
            <person name="Dubchak I."/>
            <person name="Amaya E."/>
            <person name="Detter J.C."/>
            <person name="Fletcher R."/>
            <person name="Gerhard D.S."/>
            <person name="Goodstein D."/>
            <person name="Graves T."/>
            <person name="Grigoriev I.V."/>
            <person name="Grimwood J."/>
            <person name="Kawashima T."/>
            <person name="Lindquist E."/>
            <person name="Lucas S.M."/>
            <person name="Mead P.E."/>
            <person name="Mitros T."/>
            <person name="Ogino H."/>
            <person name="Ohta Y."/>
            <person name="Poliakov A.V."/>
            <person name="Pollet N."/>
            <person name="Robert J."/>
            <person name="Salamov A."/>
            <person name="Sater A.K."/>
            <person name="Schmutz J."/>
            <person name="Terry A."/>
            <person name="Vize P.D."/>
            <person name="Warren W.C."/>
            <person name="Wells D."/>
            <person name="Wills A."/>
            <person name="Wilson R.K."/>
            <person name="Zimmerman L.B."/>
            <person name="Zorn A.M."/>
            <person name="Grainger R."/>
            <person name="Grammer T."/>
            <person name="Khokha M.K."/>
            <person name="Richardson P.M."/>
            <person name="Rokhsar D.S."/>
        </authorList>
    </citation>
    <scope>NUCLEOTIDE SEQUENCE [LARGE SCALE GENOMIC DNA]</scope>
    <source>
        <strain evidence="1">Nigerian</strain>
    </source>
</reference>
<reference evidence="1" key="3">
    <citation type="submission" date="2016-05" db="EMBL/GenBank/DDBJ databases">
        <title>WGS assembly of Xenopus tropicalis.</title>
        <authorList>
            <person name="Sessions A."/>
            <person name="Jenkins J."/>
            <person name="Mitros T."/>
            <person name="Lyons J.T."/>
            <person name="Dichmann D.S."/>
            <person name="Robert J."/>
            <person name="Harland R.M."/>
            <person name="Rokhsar D.S."/>
        </authorList>
    </citation>
    <scope>NUCLEOTIDE SEQUENCE</scope>
    <source>
        <strain evidence="1">Nigerian</strain>
    </source>
</reference>
<sequence>MGLPLALDLEILRVILPGHTVSWFGLISNSNRLDAQGCSSATSGEPWMA</sequence>
<evidence type="ECO:0000313" key="1">
    <source>
        <dbReference type="EMBL" id="OCA15486.1"/>
    </source>
</evidence>
<dbReference type="AlphaFoldDB" id="A0A1B8XXV3"/>